<dbReference type="EMBL" id="SOPX01000001">
    <property type="protein sequence ID" value="TFB33452.1"/>
    <property type="molecule type" value="Genomic_DNA"/>
</dbReference>
<evidence type="ECO:0000256" key="1">
    <source>
        <dbReference type="SAM" id="Phobius"/>
    </source>
</evidence>
<feature type="transmembrane region" description="Helical" evidence="1">
    <location>
        <begin position="36"/>
        <end position="54"/>
    </location>
</feature>
<sequence length="125" mass="14428">MKAKTFTKLLYYQKFIGILLIAIGIPMLISSQSPESTKVLIFGLFILFTSWERIMDERLLSLKMTSIYFAIIIGYTFKMISSELVKQHIFSYELTSIDHFIILIFAVANVTYFSSLYLSKNKGDD</sequence>
<feature type="transmembrane region" description="Helical" evidence="1">
    <location>
        <begin position="61"/>
        <end position="80"/>
    </location>
</feature>
<dbReference type="Proteomes" id="UP000273898">
    <property type="component" value="Unassembled WGS sequence"/>
</dbReference>
<dbReference type="OrthoDB" id="677224at2"/>
<keyword evidence="1" id="KW-0812">Transmembrane</keyword>
<organism evidence="2 4">
    <name type="scientific">Pedobacter alluvionis</name>
    <dbReference type="NCBI Taxonomy" id="475253"/>
    <lineage>
        <taxon>Bacteria</taxon>
        <taxon>Pseudomonadati</taxon>
        <taxon>Bacteroidota</taxon>
        <taxon>Sphingobacteriia</taxon>
        <taxon>Sphingobacteriales</taxon>
        <taxon>Sphingobacteriaceae</taxon>
        <taxon>Pedobacter</taxon>
    </lineage>
</organism>
<reference evidence="3 5" key="2">
    <citation type="submission" date="2019-03" db="EMBL/GenBank/DDBJ databases">
        <authorList>
            <person name="He R.-H."/>
        </authorList>
    </citation>
    <scope>NUCLEOTIDE SEQUENCE [LARGE SCALE GENOMIC DNA]</scope>
    <source>
        <strain evidence="3 5">DSM 19624</strain>
    </source>
</reference>
<feature type="transmembrane region" description="Helical" evidence="1">
    <location>
        <begin position="12"/>
        <end position="30"/>
    </location>
</feature>
<dbReference type="Proteomes" id="UP000297429">
    <property type="component" value="Unassembled WGS sequence"/>
</dbReference>
<name>A0A497Y5S4_9SPHI</name>
<evidence type="ECO:0000313" key="4">
    <source>
        <dbReference type="Proteomes" id="UP000273898"/>
    </source>
</evidence>
<accession>A0A497Y5S4</accession>
<proteinExistence type="predicted"/>
<dbReference type="RefSeq" id="WP_121284084.1">
    <property type="nucleotide sequence ID" value="NZ_RCCK01000011.1"/>
</dbReference>
<gene>
    <name evidence="2" type="ORF">BCL90_2411</name>
    <name evidence="3" type="ORF">E3V97_05235</name>
</gene>
<evidence type="ECO:0000313" key="3">
    <source>
        <dbReference type="EMBL" id="TFB33452.1"/>
    </source>
</evidence>
<dbReference type="EMBL" id="RCCK01000011">
    <property type="protein sequence ID" value="RLJ77326.1"/>
    <property type="molecule type" value="Genomic_DNA"/>
</dbReference>
<feature type="transmembrane region" description="Helical" evidence="1">
    <location>
        <begin position="100"/>
        <end position="119"/>
    </location>
</feature>
<comment type="caution">
    <text evidence="2">The sequence shown here is derived from an EMBL/GenBank/DDBJ whole genome shotgun (WGS) entry which is preliminary data.</text>
</comment>
<dbReference type="AlphaFoldDB" id="A0A497Y5S4"/>
<evidence type="ECO:0000313" key="2">
    <source>
        <dbReference type="EMBL" id="RLJ77326.1"/>
    </source>
</evidence>
<keyword evidence="5" id="KW-1185">Reference proteome</keyword>
<evidence type="ECO:0000313" key="5">
    <source>
        <dbReference type="Proteomes" id="UP000297429"/>
    </source>
</evidence>
<reference evidence="2 4" key="1">
    <citation type="submission" date="2018-10" db="EMBL/GenBank/DDBJ databases">
        <title>Genomic Encyclopedia of Archaeal and Bacterial Type Strains, Phase II (KMG-II): from individual species to whole genera.</title>
        <authorList>
            <person name="Goeker M."/>
        </authorList>
    </citation>
    <scope>NUCLEOTIDE SEQUENCE [LARGE SCALE GENOMIC DNA]</scope>
    <source>
        <strain evidence="2 4">DSM 19624</strain>
    </source>
</reference>
<protein>
    <submittedName>
        <fullName evidence="2">Uncharacterized protein</fullName>
    </submittedName>
</protein>
<keyword evidence="1" id="KW-1133">Transmembrane helix</keyword>
<keyword evidence="1" id="KW-0472">Membrane</keyword>